<dbReference type="GO" id="GO:0006508">
    <property type="term" value="P:proteolysis"/>
    <property type="evidence" value="ECO:0007669"/>
    <property type="project" value="UniProtKB-KW"/>
</dbReference>
<dbReference type="InterPro" id="IPR001650">
    <property type="entry name" value="Helicase_C-like"/>
</dbReference>
<dbReference type="GO" id="GO:0044161">
    <property type="term" value="C:host cell cytoplasmic vesicle"/>
    <property type="evidence" value="ECO:0007669"/>
    <property type="project" value="UniProtKB-SubCell"/>
</dbReference>
<dbReference type="PROSITE" id="PS51744">
    <property type="entry name" value="HC_PRO_CPD"/>
    <property type="match status" value="1"/>
</dbReference>
<dbReference type="Pfam" id="PF00851">
    <property type="entry name" value="Peptidase_C6"/>
    <property type="match status" value="1"/>
</dbReference>
<feature type="domain" description="Peptidase C4" evidence="38">
    <location>
        <begin position="2038"/>
        <end position="2256"/>
    </location>
</feature>
<evidence type="ECO:0000256" key="30">
    <source>
        <dbReference type="ARBA" id="ARBA00034108"/>
    </source>
</evidence>
<evidence type="ECO:0000256" key="33">
    <source>
        <dbReference type="RuleBase" id="RU003351"/>
    </source>
</evidence>
<dbReference type="InterPro" id="IPR011545">
    <property type="entry name" value="DEAD/DEAH_box_helicase_dom"/>
</dbReference>
<dbReference type="PRINTS" id="PR00966">
    <property type="entry name" value="NIAPOTYPTASE"/>
</dbReference>
<dbReference type="SUPFAM" id="SSF52540">
    <property type="entry name" value="P-loop containing nucleoside triphosphate hydrolases"/>
    <property type="match status" value="2"/>
</dbReference>
<dbReference type="GO" id="GO:0019029">
    <property type="term" value="C:helical viral capsid"/>
    <property type="evidence" value="ECO:0007669"/>
    <property type="project" value="UniProtKB-KW"/>
</dbReference>
<dbReference type="GO" id="GO:0004386">
    <property type="term" value="F:helicase activity"/>
    <property type="evidence" value="ECO:0007669"/>
    <property type="project" value="UniProtKB-KW"/>
</dbReference>
<dbReference type="Gene3D" id="2.40.10.10">
    <property type="entry name" value="Trypsin-like serine proteases"/>
    <property type="match status" value="2"/>
</dbReference>
<feature type="domain" description="RdRp catalytic" evidence="35">
    <location>
        <begin position="2525"/>
        <end position="2649"/>
    </location>
</feature>
<dbReference type="GeneID" id="11476667"/>
<dbReference type="InterPro" id="IPR031159">
    <property type="entry name" value="HC_PRO_CPD_dom"/>
</dbReference>
<dbReference type="SMART" id="SM00490">
    <property type="entry name" value="HELICc"/>
    <property type="match status" value="1"/>
</dbReference>
<dbReference type="Pfam" id="PF00767">
    <property type="entry name" value="Poty_coat"/>
    <property type="match status" value="1"/>
</dbReference>
<proteinExistence type="inferred from homology"/>
<evidence type="ECO:0000256" key="15">
    <source>
        <dbReference type="ARBA" id="ARBA00022581"/>
    </source>
</evidence>
<dbReference type="EMBL" id="DQ821938">
    <property type="protein sequence ID" value="ABH10134.1"/>
    <property type="molecule type" value="Genomic_RNA"/>
</dbReference>
<dbReference type="PROSITE" id="PS51871">
    <property type="entry name" value="PV_P1_PRO"/>
    <property type="match status" value="1"/>
</dbReference>
<dbReference type="GO" id="GO:0039694">
    <property type="term" value="P:viral RNA genome replication"/>
    <property type="evidence" value="ECO:0007669"/>
    <property type="project" value="InterPro"/>
</dbReference>
<comment type="catalytic activity">
    <reaction evidence="1">
        <text>Hydrolyzes glutaminyl bonds, and activity is further restricted by preferences for the amino acids in P6 - P1' that vary with the species of potyvirus, e.g. Glu-Xaa-Xaa-Tyr-Xaa-Gln-|-(Ser or Gly) for the enzyme from tobacco etch virus. The natural substrate is the viral polyprotein, but other proteins and oligopeptides containing the appropriate consensus sequence are also cleaved.</text>
        <dbReference type="EC" id="3.4.22.44"/>
    </reaction>
</comment>
<evidence type="ECO:0000256" key="27">
    <source>
        <dbReference type="ARBA" id="ARBA00023280"/>
    </source>
</evidence>
<evidence type="ECO:0000256" key="23">
    <source>
        <dbReference type="ARBA" id="ARBA00022807"/>
    </source>
</evidence>
<evidence type="ECO:0000256" key="29">
    <source>
        <dbReference type="ARBA" id="ARBA00029422"/>
    </source>
</evidence>
<dbReference type="InterPro" id="IPR001456">
    <property type="entry name" value="HC-pro"/>
</dbReference>
<evidence type="ECO:0000256" key="1">
    <source>
        <dbReference type="ARBA" id="ARBA00000785"/>
    </source>
</evidence>
<dbReference type="SUPFAM" id="SSF56672">
    <property type="entry name" value="DNA/RNA polymerases"/>
    <property type="match status" value="1"/>
</dbReference>
<feature type="region of interest" description="Disordered" evidence="34">
    <location>
        <begin position="2795"/>
        <end position="2848"/>
    </location>
</feature>
<keyword evidence="11" id="KW-0191">Covalent protein-RNA linkage</keyword>
<evidence type="ECO:0000256" key="14">
    <source>
        <dbReference type="ARBA" id="ARBA00022562"/>
    </source>
</evidence>
<evidence type="ECO:0000256" key="3">
    <source>
        <dbReference type="ARBA" id="ARBA00004147"/>
    </source>
</evidence>
<reference evidence="41 42" key="1">
    <citation type="submission" date="2006-06" db="EMBL/GenBank/DDBJ databases">
        <title>Complete genomic sequences of two Basella rugose mosaic virus isolates.</title>
        <authorList>
            <person name="Jhu H.-J."/>
            <person name="Huang C.-H."/>
            <person name="Chang Y.-C."/>
        </authorList>
    </citation>
    <scope>NUCLEOTIDE SEQUENCE [LARGE SCALE GENOMIC DNA]</scope>
    <source>
        <strain evidence="41">AC</strain>
    </source>
</reference>
<dbReference type="PROSITE" id="PS51436">
    <property type="entry name" value="POTYVIRUS_NIA_PRO"/>
    <property type="match status" value="1"/>
</dbReference>
<keyword evidence="12" id="KW-0597">Phosphoprotein</keyword>
<evidence type="ECO:0000256" key="16">
    <source>
        <dbReference type="ARBA" id="ARBA00022632"/>
    </source>
</evidence>
<keyword evidence="7" id="KW-0941">Suppressor of RNA silencing</keyword>
<comment type="similarity">
    <text evidence="5 33">Belongs to the potyviridae genome polyprotein family.</text>
</comment>
<dbReference type="GO" id="GO:0005524">
    <property type="term" value="F:ATP binding"/>
    <property type="evidence" value="ECO:0007669"/>
    <property type="project" value="UniProtKB-KW"/>
</dbReference>
<evidence type="ECO:0000256" key="28">
    <source>
        <dbReference type="ARBA" id="ARBA00029405"/>
    </source>
</evidence>
<dbReference type="InterPro" id="IPR043502">
    <property type="entry name" value="DNA/RNA_pol_sf"/>
</dbReference>
<dbReference type="InterPro" id="IPR014001">
    <property type="entry name" value="Helicase_ATP-bd"/>
</dbReference>
<evidence type="ECO:0000256" key="32">
    <source>
        <dbReference type="PROSITE-ProRule" id="PRU01080"/>
    </source>
</evidence>
<evidence type="ECO:0000256" key="13">
    <source>
        <dbReference type="ARBA" id="ARBA00022561"/>
    </source>
</evidence>
<evidence type="ECO:0000256" key="7">
    <source>
        <dbReference type="ARBA" id="ARBA00022463"/>
    </source>
</evidence>
<comment type="catalytic activity">
    <reaction evidence="2">
        <text>Hydrolyzes a Gly-|-Gly bond at its own C-terminus, commonly in the sequence -Tyr-Xaa-Val-Gly-|-Gly, in the processing of the potyviral polyprotein.</text>
        <dbReference type="EC" id="3.4.22.45"/>
    </reaction>
</comment>
<dbReference type="InterPro" id="IPR001592">
    <property type="entry name" value="Poty_coat"/>
</dbReference>
<dbReference type="GO" id="GO:0006351">
    <property type="term" value="P:DNA-templated transcription"/>
    <property type="evidence" value="ECO:0007669"/>
    <property type="project" value="InterPro"/>
</dbReference>
<evidence type="ECO:0000256" key="12">
    <source>
        <dbReference type="ARBA" id="ARBA00022553"/>
    </source>
</evidence>
<dbReference type="PROSITE" id="PS50507">
    <property type="entry name" value="RDRP_SSRNA_POS"/>
    <property type="match status" value="1"/>
</dbReference>
<keyword evidence="14" id="KW-1048">Host nucleus</keyword>
<keyword evidence="10" id="KW-1139">Helical capsid protein</keyword>
<feature type="domain" description="Peptidase S30" evidence="40">
    <location>
        <begin position="166"/>
        <end position="309"/>
    </location>
</feature>
<dbReference type="KEGG" id="vg:11476667"/>
<dbReference type="SMART" id="SM00487">
    <property type="entry name" value="DEXDc"/>
    <property type="match status" value="1"/>
</dbReference>
<evidence type="ECO:0000256" key="19">
    <source>
        <dbReference type="ARBA" id="ARBA00022695"/>
    </source>
</evidence>
<keyword evidence="20" id="KW-0547">Nucleotide-binding</keyword>
<dbReference type="InterPro" id="IPR027417">
    <property type="entry name" value="P-loop_NTPase"/>
</dbReference>
<dbReference type="Pfam" id="PF08440">
    <property type="entry name" value="Poty_PP"/>
    <property type="match status" value="1"/>
</dbReference>
<evidence type="ECO:0000256" key="8">
    <source>
        <dbReference type="ARBA" id="ARBA00022484"/>
    </source>
</evidence>
<dbReference type="Gene3D" id="3.90.70.150">
    <property type="entry name" value="Helper component proteinase"/>
    <property type="match status" value="1"/>
</dbReference>
<evidence type="ECO:0000256" key="34">
    <source>
        <dbReference type="SAM" id="MobiDB-lite"/>
    </source>
</evidence>
<evidence type="ECO:0000256" key="17">
    <source>
        <dbReference type="ARBA" id="ARBA00022670"/>
    </source>
</evidence>
<keyword evidence="17" id="KW-0645">Protease</keyword>
<dbReference type="InterPro" id="IPR039560">
    <property type="entry name" value="Potyvirid-P3"/>
</dbReference>
<evidence type="ECO:0000259" key="35">
    <source>
        <dbReference type="PROSITE" id="PS50507"/>
    </source>
</evidence>
<dbReference type="InterPro" id="IPR001205">
    <property type="entry name" value="RNA-dir_pol_C"/>
</dbReference>
<evidence type="ECO:0000259" key="38">
    <source>
        <dbReference type="PROSITE" id="PS51436"/>
    </source>
</evidence>
<evidence type="ECO:0000256" key="2">
    <source>
        <dbReference type="ARBA" id="ARBA00001848"/>
    </source>
</evidence>
<dbReference type="Pfam" id="PF00680">
    <property type="entry name" value="RdRP_1"/>
    <property type="match status" value="1"/>
</dbReference>
<evidence type="ECO:0000256" key="18">
    <source>
        <dbReference type="ARBA" id="ARBA00022679"/>
    </source>
</evidence>
<dbReference type="SUPFAM" id="SSF50494">
    <property type="entry name" value="Trypsin-like serine proteases"/>
    <property type="match status" value="1"/>
</dbReference>
<evidence type="ECO:0000256" key="24">
    <source>
        <dbReference type="ARBA" id="ARBA00022840"/>
    </source>
</evidence>
<feature type="domain" description="Helicase C-terminal" evidence="37">
    <location>
        <begin position="1404"/>
        <end position="1563"/>
    </location>
</feature>
<keyword evidence="19" id="KW-0548">Nucleotidyltransferase</keyword>
<keyword evidence="26" id="KW-0693">Viral RNA replication</keyword>
<keyword evidence="24" id="KW-0067">ATP-binding</keyword>
<keyword evidence="27" id="KW-0899">Viral immunoevasion</keyword>
<dbReference type="CDD" id="cd23175">
    <property type="entry name" value="ps-ssRNAv_Potyviridae_RdRp"/>
    <property type="match status" value="1"/>
</dbReference>
<dbReference type="Pfam" id="PF00270">
    <property type="entry name" value="DEAD"/>
    <property type="match status" value="1"/>
</dbReference>
<dbReference type="GO" id="GO:0005198">
    <property type="term" value="F:structural molecule activity"/>
    <property type="evidence" value="ECO:0007669"/>
    <property type="project" value="InterPro"/>
</dbReference>
<protein>
    <recommendedName>
        <fullName evidence="6">Genome polyprotein</fullName>
    </recommendedName>
</protein>
<dbReference type="InterPro" id="IPR013648">
    <property type="entry name" value="PP_Potyviridae"/>
</dbReference>
<evidence type="ECO:0000256" key="5">
    <source>
        <dbReference type="ARBA" id="ARBA00006064"/>
    </source>
</evidence>
<evidence type="ECO:0000259" key="37">
    <source>
        <dbReference type="PROSITE" id="PS51194"/>
    </source>
</evidence>
<dbReference type="GO" id="GO:0003723">
    <property type="term" value="F:RNA binding"/>
    <property type="evidence" value="ECO:0007669"/>
    <property type="project" value="InterPro"/>
</dbReference>
<feature type="active site" description="For helper component proteinase activity" evidence="32">
    <location>
        <position position="724"/>
    </location>
</feature>
<keyword evidence="42" id="KW-1185">Reference proteome</keyword>
<comment type="function">
    <text evidence="31">Mediates the cap-independent, EIF4E-dependent translation of viral genomic RNAs. Binds to the cap-binding site of host EIF4E and thus interferes with the host EIF4E-dependent mRNA export and translation. VPg-RNA directly binds EIF4E and is a template for transcription. Also forms trimeric complexes with EIF4E-EIF4G, which are templates for translation.</text>
</comment>
<comment type="subcellular location">
    <subcellularLocation>
        <location evidence="30">Host cytoplasmic vesicle</location>
    </subcellularLocation>
    <subcellularLocation>
        <location evidence="3">Host nucleus</location>
    </subcellularLocation>
    <subcellularLocation>
        <location evidence="4">Virion</location>
    </subcellularLocation>
</comment>
<dbReference type="GO" id="GO:0052170">
    <property type="term" value="P:symbiont-mediated suppression of host innate immune response"/>
    <property type="evidence" value="ECO:0007669"/>
    <property type="project" value="UniProtKB-KW"/>
</dbReference>
<dbReference type="Pfam" id="PF00863">
    <property type="entry name" value="Peptidase_C4"/>
    <property type="match status" value="1"/>
</dbReference>
<feature type="domain" description="Helicase ATP-binding" evidence="36">
    <location>
        <begin position="1233"/>
        <end position="1385"/>
    </location>
</feature>
<evidence type="ECO:0000256" key="9">
    <source>
        <dbReference type="ARBA" id="ARBA00022488"/>
    </source>
</evidence>
<keyword evidence="9" id="KW-1036">Host cytoplasmic vesicle</keyword>
<dbReference type="Gene3D" id="3.30.70.270">
    <property type="match status" value="1"/>
</dbReference>
<evidence type="ECO:0000256" key="31">
    <source>
        <dbReference type="ARBA" id="ARBA00045403"/>
    </source>
</evidence>
<dbReference type="PROSITE" id="PS51192">
    <property type="entry name" value="HELICASE_ATP_BIND_1"/>
    <property type="match status" value="1"/>
</dbReference>
<dbReference type="GO" id="GO:0003968">
    <property type="term" value="F:RNA-directed RNA polymerase activity"/>
    <property type="evidence" value="ECO:0007669"/>
    <property type="project" value="UniProtKB-KW"/>
</dbReference>
<accession>A6XJ24</accession>
<evidence type="ECO:0000259" key="39">
    <source>
        <dbReference type="PROSITE" id="PS51744"/>
    </source>
</evidence>
<feature type="compositionally biased region" description="Polar residues" evidence="34">
    <location>
        <begin position="2799"/>
        <end position="2819"/>
    </location>
</feature>
<keyword evidence="16" id="KW-1090">Inhibition of host innate immune response by virus</keyword>
<evidence type="ECO:0000256" key="4">
    <source>
        <dbReference type="ARBA" id="ARBA00004328"/>
    </source>
</evidence>
<evidence type="ECO:0000256" key="20">
    <source>
        <dbReference type="ARBA" id="ARBA00022741"/>
    </source>
</evidence>
<dbReference type="Pfam" id="PF01577">
    <property type="entry name" value="Peptidase_S30"/>
    <property type="match status" value="1"/>
</dbReference>
<keyword evidence="25" id="KW-0946">Virion</keyword>
<evidence type="ECO:0000256" key="21">
    <source>
        <dbReference type="ARBA" id="ARBA00022801"/>
    </source>
</evidence>
<feature type="active site" description="For helper component proteinase activity" evidence="32">
    <location>
        <position position="651"/>
    </location>
</feature>
<name>A6XJ24_9POTV</name>
<dbReference type="PROSITE" id="PS51194">
    <property type="entry name" value="HELICASE_CTER"/>
    <property type="match status" value="1"/>
</dbReference>
<evidence type="ECO:0000256" key="10">
    <source>
        <dbReference type="ARBA" id="ARBA00022497"/>
    </source>
</evidence>
<evidence type="ECO:0000256" key="25">
    <source>
        <dbReference type="ARBA" id="ARBA00022844"/>
    </source>
</evidence>
<feature type="domain" description="Peptidase C6" evidence="39">
    <location>
        <begin position="643"/>
        <end position="765"/>
    </location>
</feature>
<dbReference type="InterPro" id="IPR002540">
    <property type="entry name" value="Pept_S30_P1_potyvir"/>
</dbReference>
<dbReference type="GO" id="GO:0004197">
    <property type="term" value="F:cysteine-type endopeptidase activity"/>
    <property type="evidence" value="ECO:0007669"/>
    <property type="project" value="InterPro"/>
</dbReference>
<dbReference type="InterPro" id="IPR042308">
    <property type="entry name" value="HC_PRO_CPD_sf"/>
</dbReference>
<evidence type="ECO:0000313" key="42">
    <source>
        <dbReference type="Proteomes" id="UP000201330"/>
    </source>
</evidence>
<keyword evidence="22" id="KW-0347">Helicase</keyword>
<evidence type="ECO:0000259" key="40">
    <source>
        <dbReference type="PROSITE" id="PS51871"/>
    </source>
</evidence>
<evidence type="ECO:0000256" key="6">
    <source>
        <dbReference type="ARBA" id="ARBA00020107"/>
    </source>
</evidence>
<keyword evidence="8" id="KW-0696">RNA-directed RNA polymerase</keyword>
<sequence>MASVVFFGTIPSTLVLPVNKATNHVKCAIAPAVVAPPALHKISTNKAYTAASRVMMESYDRAQKAFEARLDKLLEAKREAAPLSRIVKFKGGYRIRWASAKRVAEVKTHNQRKAEMIEKFMNSPDKILYKIEANIEESERFNGQVSLKSPHWKRTVSDRQIKNPPKIRTTNVKNLLSQTFRAVTQNGAIVEIIGKKRKRAIRCSYKTVKKSIIPCFDLPHKHGIWSKRELVPSEVKELVDIVVKYRRLRDVFTDNDIQPGWSGFVVPRKVATSYWRKYDEVIVRGRLYGKVEDARTKLPFGDVSRIHHYSNERLFFEGWQENFKKLAPVQQDHVCRIMKDNRFAGKLAATIAQIPFPCHKLTCDLCRKVYNPISEDAYKELVNNHVESRASEISEALEHYPELKQVVARFRDETLVERSLDSLIDIRKLTLGHRATQMQQIQRMSDILMKGLTMTENDVEEVGKNLLEITRWFANHLSLIDRGSLRTFRNKRSSKAMLNPSLLCDNQRDTNGNFIWGQRSYHARRFFSNFLEEIDPTKGYERYIIRKCPNGERKLAIGNLIVNLDSEKTREALRGEEIESEPLTEACVSRRNGNFIYPCCCVTEDDGRPLYSHLKSPTKRHLMIGASGDPKILDMPSAELDKMYIAKQGYCYLNIFLAMLVNVSEEEAKFFTKMVRDVLIPKLGEWPTMHDVATACYIATIFYPDVSNAELPRILVDHAQKTMHVIDSFGSLSTGYHVLKAGTVSQLIDFASNDLDSEMKFYKVGGNNLPESERMITTLIKGIYRPKLLVKLIEDDPYVLMMALCSPKLLISLYNNGSLELATQTWIKKDKDVSLIFMQLSDLAKEMSKADLLIEQLKLMSESASRIRELLPVPIIADKSRIIFNEMLTLKSSIFEADEELSRAGFANYQTRLYEAMEKMYQQQLEQEWRDLGWFGKLSLIIFSQRHRPRSTPALPLTRLKGLEDKFAISATWCAGKIKGHLNTVRVCGVNKFKQTVGFVNRVLIDKSVYILTRCMQDVFYFINVAVVAQILISTVYMINRWLHQQKVAQMELEYYKYKNSEAKITMLFNNYQKIHGNAPTRAEFIEFLRENDDKLCDYITIDHEVAHQSKNPFERNLEKVVAMMALFAMVFGSDKSSAVFNVLRNIKTVFGTLEDGVRYQSLDEIESLEDEKKLTIDFELDTEQCYEGATMDVQFNQWWNKQLEQNRVVPHYRTGGCFVEFTRATSASVCNTIALSEEKEFLVRGAVGSGKSTGLPSTLSRKGKVLLLETTRPLAENVCKQLRKEPFNLAPTLRMRGVTSFGSSNITIMTSGFALHYHANNASKLKDFDYIIIDECHTLDASTMAFYCLLKEYDFQGKILKVSATPPGEECEFKPQHDVQLKIEPELSFHAFVAAQGSGSNADVVQHGNNILVYVASYNDVDQLSKLLIEKGHHVTKVDGRTMKLGSVEIPTKGSDAKKHFVVATNIIENGVTLDIDVVVDFGIKVVAELDADSRCMQYKKVSINYGERLQRLGRVGRVKPGYALRIGHTEVGLTSIPISVATEAAFLCFAYGLPVMTHNVTASLLGKCTTKQARAMMHYELPPFFMVELVMYNGTVHPQIEKLLQGYKLRDSTMHLSTLAIPNSGVSRWKTVREYKQLGIHIEANDDVRIPFASRNIPDKLYTEIWKAVQQHKADAGFGRLKSTCASSVSYTLSTQPHAIPRTIAIIDHLLAEERQKKECFESLNDTLCSTNFTLVGIVNKIRNRYLRDHSTHNIAVLQAAKAQLLEFNSKEIDPERLEDLMGYGLLDTVQYQDKKSMRKCLKLEGQWDKHLMSNDVVVAGCVLVGGGWMIWEFYKQSQEMVEFQGKKRKIQKLRFRDARDRKMGREVYGDDGTIEHYFGAAYTEKGKKKGNNNTKGLGRKNRRFVHMYGFDPTEYSFVRFVDPLTGHAQDEGITADMSIIQEEIADIREKAMLNDDDLIDYIRQNPGIQAYYMKHGSDKALRVDLTPHNPLLVCRSATIAGYPEREIELRQTGPPKVVNVNEVPKVEKDQVASEGKSIVSGLRNYNPIPSIVCQLTNSSGSDHQTLFGIGYGPLIITNGHLFRNNNGTLLIRSHHGEFTIKNTTQLNIHHVAAKDMILIKMPKDFPPFPQRIHFRGPKADEKACLVGSRFQERHISSEVSDSTIVRPTSPGGFWKHWVSTKDGDCGLPLVSLRDGKIIGFHSLTSTKTDINYFVPFTDNFEEEVLGKLDSITWVKHWRHSSDKIAWNGLSLKEDYPSREFSVSKIISDLNGLFMDEVSEQSKYEKWVLQRLEGNLKAVGQSTSQLVTKHVVKGPCVLFQEYCGERPDALNFFKPFMGEYGPSKLNKEAFLKDFLKYAGPITIGEVDTERFERAVLNVIKLFEDLDFGECAYVTDPDAIYDSLNLKAAVGALYQGKKKEYFEMMSTFEKEELLRLSCLRLFKGEMGVWNGSLKAELRAKEKLEQNKTRTFTAAPIDTLLGGKVCVDDFNNRFYSLNLEAPWSVGMTKVYGGWNKLLSKLPEGWIYCDADGSQFDSSLTPYLINSVVQIREHFMEPWDVGVRMLRNFYTEIIYTPILAPDGTIVKKFKGNNSGQPSTVVDNTIMVVLAMHYSMERENWSEIERKSDIVFFANGDDLIIAIKPEKEKFLDNLQSNFLELGLKYDFSNRHRDVRDLWFMSHRGIEYQGILIPKLEEERIVSILEWDRSTEISHRAEAICAAMIEAWGYPDMLRHIREFYLWLMQHPWYKDLVKEGRLPYISESALKKLYTDEEINEHELAEYWRALVINDNEQEDEVVYQSGSGPATPSSQRQQAPQGQEGSIDAGRNQQAQRPQPSSDVVRHDGSQAQDVGQVSYTIPRLKNISKMRLPKVKGKIILSLDHIIDYKPDQLDLSNTRATHEQLQVWYNAIMNEYEVSESQMGVLLNGLMVWCIENGTSPNLNGEWVMMDGEEQVTYPLKPIIENAKPSFRQIMHHFSDAAEAYIEMRNREKPYMPRYGLIRNLRDMSLARYAFDFYEINSRTPARAREAIVQMKAAALTNVSNKLFGLDGNVTTTTEDTERHTASDVNARMHHLMGVTQG</sequence>
<dbReference type="InterPro" id="IPR009003">
    <property type="entry name" value="Peptidase_S1_PA"/>
</dbReference>
<dbReference type="Proteomes" id="UP000201330">
    <property type="component" value="Segment"/>
</dbReference>
<dbReference type="MEROPS" id="C06.001"/>
<keyword evidence="23" id="KW-0788">Thiol protease</keyword>
<keyword evidence="15" id="KW-0945">Host-virus interaction</keyword>
<evidence type="ECO:0000256" key="26">
    <source>
        <dbReference type="ARBA" id="ARBA00022953"/>
    </source>
</evidence>
<evidence type="ECO:0000256" key="11">
    <source>
        <dbReference type="ARBA" id="ARBA00022520"/>
    </source>
</evidence>
<organism evidence="41 42">
    <name type="scientific">Basella rugose mosaic virus</name>
    <dbReference type="NCBI Taxonomy" id="373398"/>
    <lineage>
        <taxon>Viruses</taxon>
        <taxon>Riboviria</taxon>
        <taxon>Orthornavirae</taxon>
        <taxon>Pisuviricota</taxon>
        <taxon>Stelpaviricetes</taxon>
        <taxon>Patatavirales</taxon>
        <taxon>Potyviridae</taxon>
        <taxon>Potyvirus</taxon>
        <taxon>Potyvirus basellae</taxon>
    </lineage>
</organism>
<keyword evidence="13" id="KW-0167">Capsid protein</keyword>
<dbReference type="GO" id="GO:0016818">
    <property type="term" value="F:hydrolase activity, acting on acid anhydrides, in phosphorus-containing anhydrides"/>
    <property type="evidence" value="ECO:0007669"/>
    <property type="project" value="InterPro"/>
</dbReference>
<dbReference type="InterPro" id="IPR043504">
    <property type="entry name" value="Peptidase_S1_PA_chymotrypsin"/>
</dbReference>
<dbReference type="PANTHER" id="PTHR43519:SF1">
    <property type="entry name" value="ATP-DEPENDENT RNA HELICASE HRPB"/>
    <property type="match status" value="1"/>
</dbReference>
<dbReference type="InterPro" id="IPR043128">
    <property type="entry name" value="Rev_trsase/Diguanyl_cyclase"/>
</dbReference>
<dbReference type="PANTHER" id="PTHR43519">
    <property type="entry name" value="ATP-DEPENDENT RNA HELICASE HRPB"/>
    <property type="match status" value="1"/>
</dbReference>
<keyword evidence="18" id="KW-0808">Transferase</keyword>
<dbReference type="RefSeq" id="YP_001427385.1">
    <property type="nucleotide sequence ID" value="NC_009741.1"/>
</dbReference>
<dbReference type="Pfam" id="PF13608">
    <property type="entry name" value="Potyvirid-P3"/>
    <property type="match status" value="1"/>
</dbReference>
<evidence type="ECO:0000313" key="41">
    <source>
        <dbReference type="EMBL" id="ABH10134.1"/>
    </source>
</evidence>
<feature type="compositionally biased region" description="Polar residues" evidence="34">
    <location>
        <begin position="2826"/>
        <end position="2837"/>
    </location>
</feature>
<evidence type="ECO:0000256" key="22">
    <source>
        <dbReference type="ARBA" id="ARBA00022806"/>
    </source>
</evidence>
<dbReference type="InterPro" id="IPR007094">
    <property type="entry name" value="RNA-dir_pol_PSvirus"/>
</dbReference>
<comment type="function">
    <text evidence="29">Has helicase activity. It may be involved in replication.</text>
</comment>
<dbReference type="GO" id="GO:0042025">
    <property type="term" value="C:host cell nucleus"/>
    <property type="evidence" value="ECO:0007669"/>
    <property type="project" value="UniProtKB-SubCell"/>
</dbReference>
<keyword evidence="21" id="KW-0378">Hydrolase</keyword>
<dbReference type="Gene3D" id="3.40.50.300">
    <property type="entry name" value="P-loop containing nucleotide triphosphate hydrolases"/>
    <property type="match status" value="2"/>
</dbReference>
<dbReference type="Pfam" id="PF00271">
    <property type="entry name" value="Helicase_C"/>
    <property type="match status" value="1"/>
</dbReference>
<dbReference type="InterPro" id="IPR001730">
    <property type="entry name" value="Potyv_NIa-pro_dom"/>
</dbReference>
<evidence type="ECO:0000259" key="36">
    <source>
        <dbReference type="PROSITE" id="PS51192"/>
    </source>
</evidence>
<comment type="function">
    <text evidence="28">Involved in aphid transmission, cell-to-cell and systemis movement, encapsidation of the viral RNA and in the regulation of viral RNA amplification.</text>
</comment>